<keyword evidence="2" id="KW-1185">Reference proteome</keyword>
<evidence type="ECO:0000313" key="2">
    <source>
        <dbReference type="Proteomes" id="UP000175989"/>
    </source>
</evidence>
<reference evidence="2" key="1">
    <citation type="journal article" date="2016" name="Front. Microbiol.">
        <title>Molecular Keys to the Janthinobacterium and Duganella spp. Interaction with the Plant Pathogen Fusarium graminearum.</title>
        <authorList>
            <person name="Haack F.S."/>
            <person name="Poehlein A."/>
            <person name="Kroger C."/>
            <person name="Voigt C.A."/>
            <person name="Piepenbring M."/>
            <person name="Bode H.B."/>
            <person name="Daniel R."/>
            <person name="Schafer W."/>
            <person name="Streit W.R."/>
        </authorList>
    </citation>
    <scope>NUCLEOTIDE SEQUENCE [LARGE SCALE GENOMIC DNA]</scope>
    <source>
        <strain evidence="2">T54</strain>
    </source>
</reference>
<gene>
    <name evidence="1" type="ORF">DUPY_14080</name>
</gene>
<comment type="caution">
    <text evidence="1">The sequence shown here is derived from an EMBL/GenBank/DDBJ whole genome shotgun (WGS) entry which is preliminary data.</text>
</comment>
<dbReference type="AlphaFoldDB" id="A0A1E7X2H1"/>
<evidence type="ECO:0000313" key="1">
    <source>
        <dbReference type="EMBL" id="OFA06529.1"/>
    </source>
</evidence>
<organism evidence="1 2">
    <name type="scientific">Duganella phyllosphaerae</name>
    <dbReference type="NCBI Taxonomy" id="762836"/>
    <lineage>
        <taxon>Bacteria</taxon>
        <taxon>Pseudomonadati</taxon>
        <taxon>Pseudomonadota</taxon>
        <taxon>Betaproteobacteria</taxon>
        <taxon>Burkholderiales</taxon>
        <taxon>Oxalobacteraceae</taxon>
        <taxon>Telluria group</taxon>
        <taxon>Duganella</taxon>
    </lineage>
</organism>
<dbReference type="EMBL" id="LROM01000063">
    <property type="protein sequence ID" value="OFA06529.1"/>
    <property type="molecule type" value="Genomic_DNA"/>
</dbReference>
<sequence length="481" mass="52261">MFDDEAPIVHRAGRQVFVHVAVHAGHVVGVDIGPPLFEAGRIGRLLVMPEQLARARRQYQLAGVELPFPDALTGALQCQAGHAFGAGQLQARTPQRQRLAAQAPDGDGRCQQDDCAQDRQAVAQQRMHHARLVQEAVEAEVGGQHALLAVRAGDGLPAFGIAVAQLHQVLLQQRHHLRGFMHQLFAAVALGVARADQVGHLGRVGHGVMPAAQGGLAQRFGARRVLAQFALGGIEHVAIEIEAGAARRAHFERHLAAFEREQRLGGVERYGVHPASQEIVEIVGVRQLDHAVVAHPGLFQVGGQFLVVGRHHDAAAGPGARFAIGTVAYQQRGGGMLEHRGQHHHRLTERARQQQRGIAHAVLGAALGHRLHRVAARRRFEQRYVEAGIAIIALVLGRVIAGELELVLPLELDRDFFGRARVGSVQHPCRAGCHEHACGPPMRHLAPRWQSDADARAEQGWPFWGRIILSAGNYISFNGRN</sequence>
<protein>
    <submittedName>
        <fullName evidence="1">Uncharacterized protein</fullName>
    </submittedName>
</protein>
<dbReference type="Proteomes" id="UP000175989">
    <property type="component" value="Unassembled WGS sequence"/>
</dbReference>
<proteinExistence type="predicted"/>
<name>A0A1E7X2H1_9BURK</name>
<accession>A0A1E7X2H1</accession>